<dbReference type="AlphaFoldDB" id="A0A934T1R7"/>
<evidence type="ECO:0000313" key="2">
    <source>
        <dbReference type="Proteomes" id="UP000622890"/>
    </source>
</evidence>
<dbReference type="InterPro" id="IPR032866">
    <property type="entry name" value="Prok_Ub"/>
</dbReference>
<keyword evidence="2" id="KW-1185">Reference proteome</keyword>
<dbReference type="EMBL" id="JAEPBG010000006">
    <property type="protein sequence ID" value="MBK4736043.1"/>
    <property type="molecule type" value="Genomic_DNA"/>
</dbReference>
<evidence type="ECO:0000313" key="1">
    <source>
        <dbReference type="EMBL" id="MBK4736043.1"/>
    </source>
</evidence>
<dbReference type="Proteomes" id="UP000622890">
    <property type="component" value="Unassembled WGS sequence"/>
</dbReference>
<protein>
    <submittedName>
        <fullName evidence="1">PRTRC system protein C</fullName>
    </submittedName>
</protein>
<reference evidence="1" key="1">
    <citation type="submission" date="2021-01" db="EMBL/GenBank/DDBJ databases">
        <title>Genome sequence of strain Noviherbaspirillum sp. DKR-6.</title>
        <authorList>
            <person name="Chaudhary D.K."/>
        </authorList>
    </citation>
    <scope>NUCLEOTIDE SEQUENCE</scope>
    <source>
        <strain evidence="1">DKR-6</strain>
    </source>
</reference>
<dbReference type="RefSeq" id="WP_200593062.1">
    <property type="nucleotide sequence ID" value="NZ_JAEPBG010000006.1"/>
</dbReference>
<proteinExistence type="predicted"/>
<dbReference type="InterPro" id="IPR022289">
    <property type="entry name" value="PRTRC_protein-C"/>
</dbReference>
<organism evidence="1 2">
    <name type="scientific">Noviherbaspirillum pedocola</name>
    <dbReference type="NCBI Taxonomy" id="2801341"/>
    <lineage>
        <taxon>Bacteria</taxon>
        <taxon>Pseudomonadati</taxon>
        <taxon>Pseudomonadota</taxon>
        <taxon>Betaproteobacteria</taxon>
        <taxon>Burkholderiales</taxon>
        <taxon>Oxalobacteraceae</taxon>
        <taxon>Noviherbaspirillum</taxon>
    </lineage>
</organism>
<sequence>MAIEVMQLNRTFSFNGVDLPDPGQEFTPEEVKEVYANQYPDLLTAVIDGPKIVGDKEAYTFVRNVGTKG</sequence>
<gene>
    <name evidence="1" type="ORF">JJB74_15585</name>
</gene>
<name>A0A934T1R7_9BURK</name>
<accession>A0A934T1R7</accession>
<dbReference type="NCBIfam" id="TIGR03738">
    <property type="entry name" value="PRTRC_C"/>
    <property type="match status" value="1"/>
</dbReference>
<dbReference type="Pfam" id="PF14454">
    <property type="entry name" value="Prok_Ub"/>
    <property type="match status" value="1"/>
</dbReference>
<comment type="caution">
    <text evidence="1">The sequence shown here is derived from an EMBL/GenBank/DDBJ whole genome shotgun (WGS) entry which is preliminary data.</text>
</comment>